<proteinExistence type="predicted"/>
<feature type="chain" id="PRO_5021737654" description="Lipid/polyisoprenoid-binding YceI-like domain-containing protein" evidence="1">
    <location>
        <begin position="21"/>
        <end position="186"/>
    </location>
</feature>
<dbReference type="EMBL" id="CP036273">
    <property type="protein sequence ID" value="QDU20134.1"/>
    <property type="molecule type" value="Genomic_DNA"/>
</dbReference>
<dbReference type="AlphaFoldDB" id="A0A517XRJ9"/>
<evidence type="ECO:0000256" key="1">
    <source>
        <dbReference type="SAM" id="SignalP"/>
    </source>
</evidence>
<dbReference type="RefSeq" id="WP_145237176.1">
    <property type="nucleotide sequence ID" value="NZ_CP036273.1"/>
</dbReference>
<keyword evidence="3" id="KW-1185">Reference proteome</keyword>
<dbReference type="Proteomes" id="UP000319576">
    <property type="component" value="Chromosome"/>
</dbReference>
<protein>
    <recommendedName>
        <fullName evidence="4">Lipid/polyisoprenoid-binding YceI-like domain-containing protein</fullName>
    </recommendedName>
</protein>
<gene>
    <name evidence="2" type="ORF">ETAA1_20770</name>
</gene>
<accession>A0A517XRJ9</accession>
<keyword evidence="1" id="KW-0732">Signal</keyword>
<sequence precursor="true">MRFRFFAALVAVAAPLAAHAQDAAQNPYKNAKVGDYASYASTTKFGAIDIQGTITNTVKAVSDKEVTLEITGKMNGMDIPKQTQKIDLTKAFDPTALAGGGAKGDAKIEKSGEGTEKVTVGGKSYDAKWVKMKVTTKTPAGEVTMDMKTWVGNDVPLGLAKMEMSSQVAGMAMTMKMELTETGNKK</sequence>
<name>A0A517XRJ9_9BACT</name>
<evidence type="ECO:0008006" key="4">
    <source>
        <dbReference type="Google" id="ProtNLM"/>
    </source>
</evidence>
<evidence type="ECO:0000313" key="3">
    <source>
        <dbReference type="Proteomes" id="UP000319576"/>
    </source>
</evidence>
<organism evidence="2 3">
    <name type="scientific">Urbifossiella limnaea</name>
    <dbReference type="NCBI Taxonomy" id="2528023"/>
    <lineage>
        <taxon>Bacteria</taxon>
        <taxon>Pseudomonadati</taxon>
        <taxon>Planctomycetota</taxon>
        <taxon>Planctomycetia</taxon>
        <taxon>Gemmatales</taxon>
        <taxon>Gemmataceae</taxon>
        <taxon>Urbifossiella</taxon>
    </lineage>
</organism>
<dbReference type="OrthoDB" id="284149at2"/>
<reference evidence="2 3" key="1">
    <citation type="submission" date="2019-02" db="EMBL/GenBank/DDBJ databases">
        <title>Deep-cultivation of Planctomycetes and their phenomic and genomic characterization uncovers novel biology.</title>
        <authorList>
            <person name="Wiegand S."/>
            <person name="Jogler M."/>
            <person name="Boedeker C."/>
            <person name="Pinto D."/>
            <person name="Vollmers J."/>
            <person name="Rivas-Marin E."/>
            <person name="Kohn T."/>
            <person name="Peeters S.H."/>
            <person name="Heuer A."/>
            <person name="Rast P."/>
            <person name="Oberbeckmann S."/>
            <person name="Bunk B."/>
            <person name="Jeske O."/>
            <person name="Meyerdierks A."/>
            <person name="Storesund J.E."/>
            <person name="Kallscheuer N."/>
            <person name="Luecker S."/>
            <person name="Lage O.M."/>
            <person name="Pohl T."/>
            <person name="Merkel B.J."/>
            <person name="Hornburger P."/>
            <person name="Mueller R.-W."/>
            <person name="Bruemmer F."/>
            <person name="Labrenz M."/>
            <person name="Spormann A.M."/>
            <person name="Op den Camp H."/>
            <person name="Overmann J."/>
            <person name="Amann R."/>
            <person name="Jetten M.S.M."/>
            <person name="Mascher T."/>
            <person name="Medema M.H."/>
            <person name="Devos D.P."/>
            <person name="Kaster A.-K."/>
            <person name="Ovreas L."/>
            <person name="Rohde M."/>
            <person name="Galperin M.Y."/>
            <person name="Jogler C."/>
        </authorList>
    </citation>
    <scope>NUCLEOTIDE SEQUENCE [LARGE SCALE GENOMIC DNA]</scope>
    <source>
        <strain evidence="2 3">ETA_A1</strain>
    </source>
</reference>
<evidence type="ECO:0000313" key="2">
    <source>
        <dbReference type="EMBL" id="QDU20134.1"/>
    </source>
</evidence>
<dbReference type="KEGG" id="uli:ETAA1_20770"/>
<feature type="signal peptide" evidence="1">
    <location>
        <begin position="1"/>
        <end position="20"/>
    </location>
</feature>